<dbReference type="AlphaFoldDB" id="A0A5C8UQ29"/>
<feature type="transmembrane region" description="Helical" evidence="1">
    <location>
        <begin position="240"/>
        <end position="260"/>
    </location>
</feature>
<protein>
    <submittedName>
        <fullName evidence="2">ABC transporter permease subunit</fullName>
    </submittedName>
</protein>
<dbReference type="PANTHER" id="PTHR37305:SF1">
    <property type="entry name" value="MEMBRANE PROTEIN"/>
    <property type="match status" value="1"/>
</dbReference>
<organism evidence="2 3">
    <name type="scientific">Lacisediminihabitans profunda</name>
    <dbReference type="NCBI Taxonomy" id="2594790"/>
    <lineage>
        <taxon>Bacteria</taxon>
        <taxon>Bacillati</taxon>
        <taxon>Actinomycetota</taxon>
        <taxon>Actinomycetes</taxon>
        <taxon>Micrococcales</taxon>
        <taxon>Microbacteriaceae</taxon>
        <taxon>Lacisediminihabitans</taxon>
    </lineage>
</organism>
<dbReference type="GO" id="GO:0005886">
    <property type="term" value="C:plasma membrane"/>
    <property type="evidence" value="ECO:0007669"/>
    <property type="project" value="UniProtKB-SubCell"/>
</dbReference>
<accession>A0A5C8UQ29</accession>
<feature type="transmembrane region" description="Helical" evidence="1">
    <location>
        <begin position="212"/>
        <end position="233"/>
    </location>
</feature>
<evidence type="ECO:0000313" key="3">
    <source>
        <dbReference type="Proteomes" id="UP000321379"/>
    </source>
</evidence>
<comment type="caution">
    <text evidence="2">The sequence shown here is derived from an EMBL/GenBank/DDBJ whole genome shotgun (WGS) entry which is preliminary data.</text>
</comment>
<dbReference type="GO" id="GO:0140359">
    <property type="term" value="F:ABC-type transporter activity"/>
    <property type="evidence" value="ECO:0007669"/>
    <property type="project" value="InterPro"/>
</dbReference>
<evidence type="ECO:0000313" key="2">
    <source>
        <dbReference type="EMBL" id="TXN30593.1"/>
    </source>
</evidence>
<name>A0A5C8UQ29_9MICO</name>
<reference evidence="2 3" key="1">
    <citation type="submission" date="2019-08" db="EMBL/GenBank/DDBJ databases">
        <title>Bacterial whole genome sequence for Glaciihabitans sp. CHu50b-6-2.</title>
        <authorList>
            <person name="Jin L."/>
        </authorList>
    </citation>
    <scope>NUCLEOTIDE SEQUENCE [LARGE SCALE GENOMIC DNA]</scope>
    <source>
        <strain evidence="2 3">CHu50b-6-2</strain>
    </source>
</reference>
<keyword evidence="3" id="KW-1185">Reference proteome</keyword>
<evidence type="ECO:0000256" key="1">
    <source>
        <dbReference type="SAM" id="Phobius"/>
    </source>
</evidence>
<keyword evidence="1" id="KW-0812">Transmembrane</keyword>
<feature type="transmembrane region" description="Helical" evidence="1">
    <location>
        <begin position="176"/>
        <end position="200"/>
    </location>
</feature>
<dbReference type="Proteomes" id="UP000321379">
    <property type="component" value="Unassembled WGS sequence"/>
</dbReference>
<gene>
    <name evidence="2" type="ORF">FVP33_08710</name>
</gene>
<keyword evidence="1" id="KW-0472">Membrane</keyword>
<feature type="transmembrane region" description="Helical" evidence="1">
    <location>
        <begin position="79"/>
        <end position="99"/>
    </location>
</feature>
<dbReference type="Pfam" id="PF12679">
    <property type="entry name" value="ABC2_membrane_2"/>
    <property type="match status" value="1"/>
</dbReference>
<sequence length="314" mass="33573">MGDRYSPWSAWLDRDHGHRPRRRPTRHPRHCRCTRQRACAAGGGGDRPRRGFRRISRGRTVNATLVFARKEALEIVRTWRIWVLPAIILFFAITAPVLARFTPEIVGAVAGDQLGGISLPPGTYLDAYGQWIKNLSQITLFALIIIYGGIISTETSSGTAILVLTKPMSRGAFVAVKAIIHSVFLAVLTVIGTLATWGLTAAVFGHAPADPVWSSALIWLLLGVFYIALMTFFSVLIPSAVGAAGAGMGAFVLLTIGALWKPLSDHSPAGLAGQAAALAAGKPVPDLLWPVLVSLATAAVLVAAASLLFRQKEL</sequence>
<dbReference type="EMBL" id="VRMG01000006">
    <property type="protein sequence ID" value="TXN30593.1"/>
    <property type="molecule type" value="Genomic_DNA"/>
</dbReference>
<proteinExistence type="predicted"/>
<dbReference type="PANTHER" id="PTHR37305">
    <property type="entry name" value="INTEGRAL MEMBRANE PROTEIN-RELATED"/>
    <property type="match status" value="1"/>
</dbReference>
<keyword evidence="1" id="KW-1133">Transmembrane helix</keyword>
<feature type="transmembrane region" description="Helical" evidence="1">
    <location>
        <begin position="287"/>
        <end position="309"/>
    </location>
</feature>
<feature type="transmembrane region" description="Helical" evidence="1">
    <location>
        <begin position="138"/>
        <end position="164"/>
    </location>
</feature>